<dbReference type="Proteomes" id="UP000063147">
    <property type="component" value="Chromosome"/>
</dbReference>
<gene>
    <name evidence="1" type="ORF">RN98_04235</name>
</gene>
<dbReference type="PATRIC" id="fig|76859.3.peg.834"/>
<dbReference type="RefSeq" id="WP_060675947.1">
    <property type="nucleotide sequence ID" value="NZ_CP012713.1"/>
</dbReference>
<sequence>MEEKKRKGYKTSKKQVEANNRYLENNEGAKEKKKISNLKSNGKKFILAYAKLEELEEYENFIKERKKNLKKVLT</sequence>
<evidence type="ECO:0000313" key="2">
    <source>
        <dbReference type="Proteomes" id="UP000063147"/>
    </source>
</evidence>
<proteinExistence type="predicted"/>
<dbReference type="EMBL" id="CP012713">
    <property type="protein sequence ID" value="ALF17414.1"/>
    <property type="molecule type" value="Genomic_DNA"/>
</dbReference>
<evidence type="ECO:0000313" key="1">
    <source>
        <dbReference type="EMBL" id="ALF17414.1"/>
    </source>
</evidence>
<reference evidence="1 2" key="1">
    <citation type="submission" date="2015-09" db="EMBL/GenBank/DDBJ databases">
        <authorList>
            <person name="Jackson K.R."/>
            <person name="Lunt B.L."/>
            <person name="Fisher J.N.B."/>
            <person name="Gardner A.V."/>
            <person name="Bailey M.E."/>
            <person name="Deus L.M."/>
            <person name="Earl A.S."/>
            <person name="Gibby P.D."/>
            <person name="Hartmann K.A."/>
            <person name="Liu J.E."/>
            <person name="Manci A.M."/>
            <person name="Nielsen D.A."/>
            <person name="Solomon M.B."/>
            <person name="Breakwell D.P."/>
            <person name="Burnett S.H."/>
            <person name="Grose J.H."/>
        </authorList>
    </citation>
    <scope>NUCLEOTIDE SEQUENCE [LARGE SCALE GENOMIC DNA]</scope>
    <source>
        <strain evidence="1 2">KCOM 1279</strain>
    </source>
</reference>
<name>A0A0M5M624_9FUSO</name>
<organism evidence="1">
    <name type="scientific">Fusobacterium animalis</name>
    <dbReference type="NCBI Taxonomy" id="76859"/>
    <lineage>
        <taxon>Bacteria</taxon>
        <taxon>Fusobacteriati</taxon>
        <taxon>Fusobacteriota</taxon>
        <taxon>Fusobacteriia</taxon>
        <taxon>Fusobacteriales</taxon>
        <taxon>Fusobacteriaceae</taxon>
        <taxon>Fusobacterium</taxon>
    </lineage>
</organism>
<accession>A0A0M5M624</accession>
<dbReference type="AlphaFoldDB" id="A0A0M5M624"/>
<protein>
    <submittedName>
        <fullName evidence="1">Uncharacterized protein</fullName>
    </submittedName>
</protein>